<reference evidence="4" key="1">
    <citation type="journal article" date="2019" name="Int. J. Syst. Evol. Microbiol.">
        <title>The Global Catalogue of Microorganisms (GCM) 10K type strain sequencing project: providing services to taxonomists for standard genome sequencing and annotation.</title>
        <authorList>
            <consortium name="The Broad Institute Genomics Platform"/>
            <consortium name="The Broad Institute Genome Sequencing Center for Infectious Disease"/>
            <person name="Wu L."/>
            <person name="Ma J."/>
        </authorList>
    </citation>
    <scope>NUCLEOTIDE SEQUENCE [LARGE SCALE GENOMIC DNA]</scope>
    <source>
        <strain evidence="4">CGMCC 4.7371</strain>
    </source>
</reference>
<evidence type="ECO:0008006" key="5">
    <source>
        <dbReference type="Google" id="ProtNLM"/>
    </source>
</evidence>
<keyword evidence="4" id="KW-1185">Reference proteome</keyword>
<evidence type="ECO:0000313" key="3">
    <source>
        <dbReference type="EMBL" id="GGO90077.1"/>
    </source>
</evidence>
<accession>A0ABQ2NC77</accession>
<comment type="caution">
    <text evidence="3">The sequence shown here is derived from an EMBL/GenBank/DDBJ whole genome shotgun (WGS) entry which is preliminary data.</text>
</comment>
<protein>
    <recommendedName>
        <fullName evidence="5">SnoaL-like domain-containing protein</fullName>
    </recommendedName>
</protein>
<evidence type="ECO:0000256" key="2">
    <source>
        <dbReference type="ARBA" id="ARBA00023136"/>
    </source>
</evidence>
<keyword evidence="2" id="KW-0472">Membrane</keyword>
<name>A0ABQ2NC77_9ACTN</name>
<comment type="subcellular location">
    <subcellularLocation>
        <location evidence="1">Membrane</location>
    </subcellularLocation>
</comment>
<evidence type="ECO:0000256" key="1">
    <source>
        <dbReference type="ARBA" id="ARBA00004370"/>
    </source>
</evidence>
<dbReference type="PANTHER" id="PTHR37042">
    <property type="entry name" value="OUTER MEMBRANE PROTEIN RV1973"/>
    <property type="match status" value="1"/>
</dbReference>
<gene>
    <name evidence="3" type="ORF">GCM10011584_21050</name>
</gene>
<dbReference type="PANTHER" id="PTHR37042:SF4">
    <property type="entry name" value="OUTER MEMBRANE PROTEIN RV1973"/>
    <property type="match status" value="1"/>
</dbReference>
<sequence length="299" mass="31413">MLLTVGLLAPAGCGPAVDSALGERPTSYPAAGQLRSDLTGGSGSLEAQLVSRSAAAVERALSYDHTTYAADTAAAQAFMTPAFAARWADVAARLRPHSTESHARVRARVVAAGVSGATSARAQVLLFVDRNLRTTEGSEAVGGYAVATLSHRRGSWLLSGLGLGLPRQQVPERRPVPATVLAAATAVADAYQDIDSTHARADVARVLSLASGGFRRDYQRAAGELVQRVVAARASQDGRVIATALSSLRGGRARVLAVMETTLRVPGREPARRLVRLELAMVRTPTAWLARDVRVVPQP</sequence>
<organism evidence="3 4">
    <name type="scientific">Nocardioides phosphati</name>
    <dbReference type="NCBI Taxonomy" id="1867775"/>
    <lineage>
        <taxon>Bacteria</taxon>
        <taxon>Bacillati</taxon>
        <taxon>Actinomycetota</taxon>
        <taxon>Actinomycetes</taxon>
        <taxon>Propionibacteriales</taxon>
        <taxon>Nocardioidaceae</taxon>
        <taxon>Nocardioides</taxon>
    </lineage>
</organism>
<evidence type="ECO:0000313" key="4">
    <source>
        <dbReference type="Proteomes" id="UP000655410"/>
    </source>
</evidence>
<dbReference type="Proteomes" id="UP000655410">
    <property type="component" value="Unassembled WGS sequence"/>
</dbReference>
<proteinExistence type="predicted"/>
<dbReference type="EMBL" id="BMNI01000004">
    <property type="protein sequence ID" value="GGO90077.1"/>
    <property type="molecule type" value="Genomic_DNA"/>
</dbReference>